<keyword evidence="7 11" id="KW-1133">Transmembrane helix</keyword>
<keyword evidence="14" id="KW-1185">Reference proteome</keyword>
<feature type="transmembrane region" description="Helical" evidence="11">
    <location>
        <begin position="190"/>
        <end position="212"/>
    </location>
</feature>
<dbReference type="InterPro" id="IPR042094">
    <property type="entry name" value="T2SS_GspF_sf"/>
</dbReference>
<dbReference type="EMBL" id="FQYR01000003">
    <property type="protein sequence ID" value="SHJ15574.1"/>
    <property type="molecule type" value="Genomic_DNA"/>
</dbReference>
<evidence type="ECO:0000256" key="2">
    <source>
        <dbReference type="ARBA" id="ARBA00005745"/>
    </source>
</evidence>
<organism evidence="13 14">
    <name type="scientific">Rubritalea squalenifaciens DSM 18772</name>
    <dbReference type="NCBI Taxonomy" id="1123071"/>
    <lineage>
        <taxon>Bacteria</taxon>
        <taxon>Pseudomonadati</taxon>
        <taxon>Verrucomicrobiota</taxon>
        <taxon>Verrucomicrobiia</taxon>
        <taxon>Verrucomicrobiales</taxon>
        <taxon>Rubritaleaceae</taxon>
        <taxon>Rubritalea</taxon>
    </lineage>
</organism>
<dbReference type="AlphaFoldDB" id="A0A1M6H0C4"/>
<evidence type="ECO:0000256" key="9">
    <source>
        <dbReference type="RuleBase" id="RU003923"/>
    </source>
</evidence>
<dbReference type="InterPro" id="IPR018076">
    <property type="entry name" value="T2SS_GspF_dom"/>
</dbReference>
<dbReference type="InterPro" id="IPR001992">
    <property type="entry name" value="T2SS_GspF/T4SS_PilC_CS"/>
</dbReference>
<evidence type="ECO:0000256" key="8">
    <source>
        <dbReference type="ARBA" id="ARBA00023136"/>
    </source>
</evidence>
<feature type="domain" description="Type II secretion system protein GspF" evidence="12">
    <location>
        <begin position="300"/>
        <end position="422"/>
    </location>
</feature>
<evidence type="ECO:0000256" key="5">
    <source>
        <dbReference type="ARBA" id="ARBA00022519"/>
    </source>
</evidence>
<dbReference type="GO" id="GO:0015628">
    <property type="term" value="P:protein secretion by the type II secretion system"/>
    <property type="evidence" value="ECO:0007669"/>
    <property type="project" value="TreeGrafter"/>
</dbReference>
<feature type="compositionally biased region" description="Basic residues" evidence="10">
    <location>
        <begin position="68"/>
        <end position="78"/>
    </location>
</feature>
<evidence type="ECO:0000256" key="11">
    <source>
        <dbReference type="SAM" id="Phobius"/>
    </source>
</evidence>
<dbReference type="InterPro" id="IPR003004">
    <property type="entry name" value="GspF/PilC"/>
</dbReference>
<reference evidence="13 14" key="1">
    <citation type="submission" date="2016-11" db="EMBL/GenBank/DDBJ databases">
        <authorList>
            <person name="Jaros S."/>
            <person name="Januszkiewicz K."/>
            <person name="Wedrychowicz H."/>
        </authorList>
    </citation>
    <scope>NUCLEOTIDE SEQUENCE [LARGE SCALE GENOMIC DNA]</scope>
    <source>
        <strain evidence="13 14">DSM 18772</strain>
    </source>
</reference>
<dbReference type="Proteomes" id="UP000184510">
    <property type="component" value="Unassembled WGS sequence"/>
</dbReference>
<accession>A0A1M6H0C4</accession>
<dbReference type="InParanoid" id="A0A1M6H0C4"/>
<dbReference type="OrthoDB" id="9805682at2"/>
<dbReference type="FunCoup" id="A0A1M6H0C4">
    <property type="interactions" value="192"/>
</dbReference>
<evidence type="ECO:0000256" key="4">
    <source>
        <dbReference type="ARBA" id="ARBA00022475"/>
    </source>
</evidence>
<comment type="similarity">
    <text evidence="2 9">Belongs to the GSP F family.</text>
</comment>
<feature type="domain" description="Type II secretion system protein GspF" evidence="12">
    <location>
        <begin position="90"/>
        <end position="213"/>
    </location>
</feature>
<dbReference type="PRINTS" id="PR00812">
    <property type="entry name" value="BCTERIALGSPF"/>
</dbReference>
<name>A0A1M6H0C4_9BACT</name>
<dbReference type="STRING" id="1123071.SAMN02745181_1324"/>
<evidence type="ECO:0000313" key="14">
    <source>
        <dbReference type="Proteomes" id="UP000184510"/>
    </source>
</evidence>
<evidence type="ECO:0000256" key="6">
    <source>
        <dbReference type="ARBA" id="ARBA00022692"/>
    </source>
</evidence>
<comment type="subcellular location">
    <subcellularLocation>
        <location evidence="1">Cell inner membrane</location>
        <topology evidence="1">Multi-pass membrane protein</topology>
    </subcellularLocation>
    <subcellularLocation>
        <location evidence="9">Cell membrane</location>
        <topology evidence="9">Multi-pass membrane protein</topology>
    </subcellularLocation>
</comment>
<keyword evidence="6 9" id="KW-0812">Transmembrane</keyword>
<sequence>MANFQYIALDAKGDQTTGTVQAGNEAEAIAQLRANGLYPTQVVEEGKGSLGTAAKGKAKKAPAVATKGKGKARPRKAKGGKLKPKVLMIFTRQLATLIDSGLPLLRSLTVLGKQEPNPVLKNTLNSLADSVQGGSTFSESLAQHPKIFNKLFVNMVKAGELGGVLEVVLTRLAEYMEKANKLKNKIVSAMVYPLIVLFIAVAILVFLMLVIVPKFKEMFADQDNAELPMISQMVFGFSDKMIAATFGIPNAVWIFLFVAAVFGVFKAWSNTDGGRKSVDAFKLKMPLFGDIQRKSAIARFSRTLGTLVTSGVPILQALSITRETAGNVIVSDAIDKVHDAVKEGESIVAPLQASKVFPAMVISMVDVGEETGQLPEMLLKIADVYDDEVDNSVTALTSILEPLMIVFLALVVGSIVFALFLPLIKMIQAMGQ</sequence>
<gene>
    <name evidence="13" type="ORF">SAMN02745181_1324</name>
</gene>
<evidence type="ECO:0000313" key="13">
    <source>
        <dbReference type="EMBL" id="SHJ15574.1"/>
    </source>
</evidence>
<evidence type="ECO:0000256" key="7">
    <source>
        <dbReference type="ARBA" id="ARBA00022989"/>
    </source>
</evidence>
<dbReference type="PROSITE" id="PS00874">
    <property type="entry name" value="T2SP_F"/>
    <property type="match status" value="1"/>
</dbReference>
<feature type="transmembrane region" description="Helical" evidence="11">
    <location>
        <begin position="403"/>
        <end position="424"/>
    </location>
</feature>
<feature type="compositionally biased region" description="Low complexity" evidence="10">
    <location>
        <begin position="51"/>
        <end position="67"/>
    </location>
</feature>
<dbReference type="PANTHER" id="PTHR30012">
    <property type="entry name" value="GENERAL SECRETION PATHWAY PROTEIN"/>
    <property type="match status" value="1"/>
</dbReference>
<keyword evidence="3 9" id="KW-0813">Transport</keyword>
<dbReference type="GO" id="GO:0005886">
    <property type="term" value="C:plasma membrane"/>
    <property type="evidence" value="ECO:0007669"/>
    <property type="project" value="UniProtKB-SubCell"/>
</dbReference>
<keyword evidence="4" id="KW-1003">Cell membrane</keyword>
<dbReference type="Gene3D" id="1.20.81.30">
    <property type="entry name" value="Type II secretion system (T2SS), domain F"/>
    <property type="match status" value="2"/>
</dbReference>
<feature type="region of interest" description="Disordered" evidence="10">
    <location>
        <begin position="51"/>
        <end position="78"/>
    </location>
</feature>
<dbReference type="Pfam" id="PF00482">
    <property type="entry name" value="T2SSF"/>
    <property type="match status" value="2"/>
</dbReference>
<evidence type="ECO:0000259" key="12">
    <source>
        <dbReference type="Pfam" id="PF00482"/>
    </source>
</evidence>
<feature type="transmembrane region" description="Helical" evidence="11">
    <location>
        <begin position="241"/>
        <end position="265"/>
    </location>
</feature>
<dbReference type="FunFam" id="1.20.81.30:FF:000001">
    <property type="entry name" value="Type II secretion system protein F"/>
    <property type="match status" value="2"/>
</dbReference>
<proteinExistence type="inferred from homology"/>
<evidence type="ECO:0000256" key="1">
    <source>
        <dbReference type="ARBA" id="ARBA00004429"/>
    </source>
</evidence>
<protein>
    <submittedName>
        <fullName evidence="13">Type IV pilus assembly protein PilC</fullName>
    </submittedName>
</protein>
<evidence type="ECO:0000256" key="3">
    <source>
        <dbReference type="ARBA" id="ARBA00022448"/>
    </source>
</evidence>
<dbReference type="PANTHER" id="PTHR30012:SF7">
    <property type="entry name" value="PROTEIN TRANSPORT PROTEIN HOFC HOMOLOG"/>
    <property type="match status" value="1"/>
</dbReference>
<keyword evidence="8 11" id="KW-0472">Membrane</keyword>
<keyword evidence="5" id="KW-0997">Cell inner membrane</keyword>
<evidence type="ECO:0000256" key="10">
    <source>
        <dbReference type="SAM" id="MobiDB-lite"/>
    </source>
</evidence>
<dbReference type="RefSeq" id="WP_143158701.1">
    <property type="nucleotide sequence ID" value="NZ_FQYR01000003.1"/>
</dbReference>